<dbReference type="Pfam" id="PF03372">
    <property type="entry name" value="Exo_endo_phos"/>
    <property type="match status" value="1"/>
</dbReference>
<dbReference type="RefSeq" id="WP_340469630.1">
    <property type="nucleotide sequence ID" value="NZ_JBANBB010000001.1"/>
</dbReference>
<dbReference type="Gene3D" id="3.60.10.10">
    <property type="entry name" value="Endonuclease/exonuclease/phosphatase"/>
    <property type="match status" value="1"/>
</dbReference>
<dbReference type="InterPro" id="IPR036691">
    <property type="entry name" value="Endo/exonu/phosph_ase_sf"/>
</dbReference>
<evidence type="ECO:0000313" key="3">
    <source>
        <dbReference type="EMBL" id="MEK0307055.1"/>
    </source>
</evidence>
<feature type="domain" description="Endonuclease/exonuclease/phosphatase" evidence="2">
    <location>
        <begin position="109"/>
        <end position="323"/>
    </location>
</feature>
<evidence type="ECO:0000256" key="1">
    <source>
        <dbReference type="SAM" id="Phobius"/>
    </source>
</evidence>
<dbReference type="Proteomes" id="UP001373159">
    <property type="component" value="Unassembled WGS sequence"/>
</dbReference>
<organism evidence="3 4">
    <name type="scientific">Bifidobacterium favimelis</name>
    <dbReference type="NCBI Taxonomy" id="3122979"/>
    <lineage>
        <taxon>Bacteria</taxon>
        <taxon>Bacillati</taxon>
        <taxon>Actinomycetota</taxon>
        <taxon>Actinomycetes</taxon>
        <taxon>Bifidobacteriales</taxon>
        <taxon>Bifidobacteriaceae</taxon>
        <taxon>Bifidobacterium</taxon>
    </lineage>
</organism>
<name>A0ABU8ZQ10_9BIFI</name>
<protein>
    <submittedName>
        <fullName evidence="3">Endonuclease/exonuclease/phosphatase family protein</fullName>
    </submittedName>
</protein>
<feature type="transmembrane region" description="Helical" evidence="1">
    <location>
        <begin position="35"/>
        <end position="54"/>
    </location>
</feature>
<evidence type="ECO:0000259" key="2">
    <source>
        <dbReference type="Pfam" id="PF03372"/>
    </source>
</evidence>
<comment type="caution">
    <text evidence="3">The sequence shown here is derived from an EMBL/GenBank/DDBJ whole genome shotgun (WGS) entry which is preliminary data.</text>
</comment>
<evidence type="ECO:0000313" key="4">
    <source>
        <dbReference type="Proteomes" id="UP001373159"/>
    </source>
</evidence>
<keyword evidence="3" id="KW-0255">Endonuclease</keyword>
<keyword evidence="4" id="KW-1185">Reference proteome</keyword>
<keyword evidence="1" id="KW-1133">Transmembrane helix</keyword>
<reference evidence="3 4" key="1">
    <citation type="submission" date="2024-02" db="EMBL/GenBank/DDBJ databases">
        <title>Bifidobacterium honeyensis sp. nov., isolated from the comb honey.</title>
        <authorList>
            <person name="Liu W."/>
            <person name="Li Y."/>
        </authorList>
    </citation>
    <scope>NUCLEOTIDE SEQUENCE [LARGE SCALE GENOMIC DNA]</scope>
    <source>
        <strain evidence="3 4">IMAU50988</strain>
    </source>
</reference>
<keyword evidence="1" id="KW-0472">Membrane</keyword>
<keyword evidence="1" id="KW-0812">Transmembrane</keyword>
<sequence>MNTTLTVLLIVTAVWIGLRYLPPGADRHRPLIELIALIDLLALPLLILLVWSVLAQDWAQCLLALLEVTLVTLLGFSYSLRLPLHLDHLLVGMEAGPPAARKGGTFTVMTLNCRYGRADPRAVVRAVERDSVDFLALQEVSDSLVASLKAAGLDRSLPYRQDGLPGPDDNGGYNVLYSRRRPACSSPDSISMPGSTVPVMEVRMDGRTILLASAHPKSPQRGAADWGAGLSGLTGLTGLSSADGPTQTVVMGDLNADFHHPSFRALLARGGFRDASFSLRRGEHRTFPAGWGLPALIEIDHILLTGGLSPTCMKTVRIPGSDHLGLVAGIGSNRPGGD</sequence>
<keyword evidence="3" id="KW-0378">Hydrolase</keyword>
<feature type="transmembrane region" description="Helical" evidence="1">
    <location>
        <begin position="61"/>
        <end position="80"/>
    </location>
</feature>
<dbReference type="SUPFAM" id="SSF56219">
    <property type="entry name" value="DNase I-like"/>
    <property type="match status" value="1"/>
</dbReference>
<accession>A0ABU8ZQ10</accession>
<proteinExistence type="predicted"/>
<dbReference type="InterPro" id="IPR005135">
    <property type="entry name" value="Endo/exonuclease/phosphatase"/>
</dbReference>
<dbReference type="GO" id="GO:0004519">
    <property type="term" value="F:endonuclease activity"/>
    <property type="evidence" value="ECO:0007669"/>
    <property type="project" value="UniProtKB-KW"/>
</dbReference>
<gene>
    <name evidence="3" type="ORF">V8P97_06225</name>
</gene>
<dbReference type="EMBL" id="JBANBB010000001">
    <property type="protein sequence ID" value="MEK0307055.1"/>
    <property type="molecule type" value="Genomic_DNA"/>
</dbReference>
<keyword evidence="3" id="KW-0540">Nuclease</keyword>